<evidence type="ECO:0000313" key="2">
    <source>
        <dbReference type="EMBL" id="NQX32253.1"/>
    </source>
</evidence>
<evidence type="ECO:0000256" key="1">
    <source>
        <dbReference type="SAM" id="Phobius"/>
    </source>
</evidence>
<evidence type="ECO:0008006" key="4">
    <source>
        <dbReference type="Google" id="ProtNLM"/>
    </source>
</evidence>
<keyword evidence="1" id="KW-0812">Transmembrane</keyword>
<comment type="caution">
    <text evidence="2">The sequence shown here is derived from an EMBL/GenBank/DDBJ whole genome shotgun (WGS) entry which is preliminary data.</text>
</comment>
<name>A0ABX2DDT5_9SPHI</name>
<proteinExistence type="predicted"/>
<dbReference type="PANTHER" id="PTHR37947:SF1">
    <property type="entry name" value="BLL2462 PROTEIN"/>
    <property type="match status" value="1"/>
</dbReference>
<organism evidence="2 3">
    <name type="scientific">Pedobacter boryungensis</name>
    <dbReference type="NCBI Taxonomy" id="869962"/>
    <lineage>
        <taxon>Bacteria</taxon>
        <taxon>Pseudomonadati</taxon>
        <taxon>Bacteroidota</taxon>
        <taxon>Sphingobacteriia</taxon>
        <taxon>Sphingobacteriales</taxon>
        <taxon>Sphingobacteriaceae</taxon>
        <taxon>Pedobacter</taxon>
    </lineage>
</organism>
<evidence type="ECO:0000313" key="3">
    <source>
        <dbReference type="Proteomes" id="UP000762110"/>
    </source>
</evidence>
<keyword evidence="3" id="KW-1185">Reference proteome</keyword>
<sequence length="694" mass="78125">MDNFFSASSIFAFISCLLLGCLYAWLLYRKNQNLERNLKYTLTALRVLTIAAIAWLFFAPLVKLISYTPEKPIIVLAHDNSISVAQIEPVGFNKRKYQQDLQELANQLSTKYEVKTYSFSDSVKSGLNFSGNGKLSNGSLLFNQLNDELLNRNVGAVILAGDGIFNRGGNPLYELNKIKAPIYTVALGDTIPKRDVLIANVSYNNLVYLDNEFTLEVQLQAYESKGETTQLSVLENGIKIKEQSVSINSNSFVKDVQVKLKASKIGIQKYTINLSPLKNEITTKNNSQTVFIEVIDARQKVLIAAAAPHPDITAIKQAIELNKHYEVTVALADELNTVDANKYSLAILYQLPSTVNTNTALVNKIQEAKLPLWYIIGAQSNISAFNQVQKELNFSRINGSLQEVFPYPDANFTAFNLDANSLKQLNDYDPLQMPFASLNINGNYTSVLNQRIGKVNTQNPLLFFMDDNGKKIGFLLGEGIWKWKLEEAKNEQSLPLFNELITKTVQYLSVKDDKRKFKVYSTKSTFDENENVVLNATLYNDAYESVNTPDVNVQVKNNDGKTFNYTFSKFGIAYRLDAGTLPQGNYTYVASTALGDKKYKDSGAFYVNALIVEYQQTTANHQLLYTMAKQSGGKMIMPSNLLSLVNELEKSGQLKTISYEDRKYEELINLKWLFGLIVLLLSVEWFLRKRNGEI</sequence>
<dbReference type="Proteomes" id="UP000762110">
    <property type="component" value="Unassembled WGS sequence"/>
</dbReference>
<protein>
    <recommendedName>
        <fullName evidence="4">VWA domain-containing protein</fullName>
    </recommendedName>
</protein>
<gene>
    <name evidence="2" type="ORF">HQN85_10965</name>
</gene>
<accession>A0ABX2DDT5</accession>
<dbReference type="PANTHER" id="PTHR37947">
    <property type="entry name" value="BLL2462 PROTEIN"/>
    <property type="match status" value="1"/>
</dbReference>
<dbReference type="RefSeq" id="WP_173272087.1">
    <property type="nucleotide sequence ID" value="NZ_JABMKV010000002.1"/>
</dbReference>
<keyword evidence="1" id="KW-1133">Transmembrane helix</keyword>
<reference evidence="2 3" key="1">
    <citation type="submission" date="2020-05" db="EMBL/GenBank/DDBJ databases">
        <title>Description of Pedobacter foliorum sp. nov.</title>
        <authorList>
            <person name="Qi S."/>
            <person name="Carlier A."/>
            <person name="Cnockaert M."/>
            <person name="Vandamme P."/>
        </authorList>
    </citation>
    <scope>NUCLEOTIDE SEQUENCE [LARGE SCALE GENOMIC DNA]</scope>
    <source>
        <strain evidence="2 3">LMG 31300</strain>
    </source>
</reference>
<feature type="transmembrane region" description="Helical" evidence="1">
    <location>
        <begin position="6"/>
        <end position="28"/>
    </location>
</feature>
<feature type="transmembrane region" description="Helical" evidence="1">
    <location>
        <begin position="40"/>
        <end position="62"/>
    </location>
</feature>
<keyword evidence="1" id="KW-0472">Membrane</keyword>
<dbReference type="EMBL" id="JABMKV010000002">
    <property type="protein sequence ID" value="NQX32253.1"/>
    <property type="molecule type" value="Genomic_DNA"/>
</dbReference>